<evidence type="ECO:0000256" key="3">
    <source>
        <dbReference type="PROSITE-ProRule" id="PRU00497"/>
    </source>
</evidence>
<dbReference type="GO" id="GO:0005615">
    <property type="term" value="C:extracellular space"/>
    <property type="evidence" value="ECO:0007669"/>
    <property type="project" value="TreeGrafter"/>
</dbReference>
<dbReference type="GeneID" id="113394906"/>
<protein>
    <submittedName>
        <fullName evidence="6">Cuticle protein 7-like</fullName>
    </submittedName>
</protein>
<evidence type="ECO:0000313" key="5">
    <source>
        <dbReference type="Proteomes" id="UP001652626"/>
    </source>
</evidence>
<evidence type="ECO:0000256" key="2">
    <source>
        <dbReference type="ARBA" id="ARBA00022729"/>
    </source>
</evidence>
<dbReference type="InterPro" id="IPR000618">
    <property type="entry name" value="Insect_cuticle"/>
</dbReference>
<evidence type="ECO:0000256" key="1">
    <source>
        <dbReference type="ARBA" id="ARBA00022460"/>
    </source>
</evidence>
<proteinExistence type="predicted"/>
<dbReference type="Proteomes" id="UP001652626">
    <property type="component" value="Chromosome 4"/>
</dbReference>
<evidence type="ECO:0000256" key="4">
    <source>
        <dbReference type="SAM" id="SignalP"/>
    </source>
</evidence>
<dbReference type="OrthoDB" id="6622265at2759"/>
<dbReference type="PROSITE" id="PS51155">
    <property type="entry name" value="CHIT_BIND_RR_2"/>
    <property type="match status" value="1"/>
</dbReference>
<keyword evidence="2 4" id="KW-0732">Signal</keyword>
<dbReference type="InterPro" id="IPR051217">
    <property type="entry name" value="Insect_Cuticle_Struc_Prot"/>
</dbReference>
<dbReference type="GO" id="GO:0042302">
    <property type="term" value="F:structural constituent of cuticle"/>
    <property type="evidence" value="ECO:0007669"/>
    <property type="project" value="UniProtKB-UniRule"/>
</dbReference>
<name>A0A8B8HWT3_VANTA</name>
<reference evidence="6" key="1">
    <citation type="submission" date="2025-08" db="UniProtKB">
        <authorList>
            <consortium name="RefSeq"/>
        </authorList>
    </citation>
    <scope>IDENTIFICATION</scope>
    <source>
        <tissue evidence="6">Whole body</tissue>
    </source>
</reference>
<dbReference type="OMA" id="HASAIHG"/>
<dbReference type="InterPro" id="IPR031311">
    <property type="entry name" value="CHIT_BIND_RR_consensus"/>
</dbReference>
<feature type="chain" id="PRO_5034098759" evidence="4">
    <location>
        <begin position="18"/>
        <end position="209"/>
    </location>
</feature>
<dbReference type="PROSITE" id="PS00233">
    <property type="entry name" value="CHIT_BIND_RR_1"/>
    <property type="match status" value="1"/>
</dbReference>
<dbReference type="Pfam" id="PF00379">
    <property type="entry name" value="Chitin_bind_4"/>
    <property type="match status" value="1"/>
</dbReference>
<dbReference type="PANTHER" id="PTHR12236:SF75">
    <property type="entry name" value="CUTICULAR PROTEIN 62BB, ISOFORM A"/>
    <property type="match status" value="1"/>
</dbReference>
<dbReference type="PRINTS" id="PR00947">
    <property type="entry name" value="CUTICLE"/>
</dbReference>
<keyword evidence="5" id="KW-1185">Reference proteome</keyword>
<sequence length="209" mass="20510">MAAKFVVLAFLVAAAQGSAIHGADYTSFSYGVSDPHTGDVKSQHETRVGDNVVGQYSLLESDGSRRTVDYAADAHSGFNAIVRKDPALIGHVAPAVVAAPLAHAAPVVAAPLAHAAPLAYAGHAAPLAYAAAPAVSYSASSTSVAHGGVAAPLAHGVIAAPLAHGAIAGPLAHGYAAPLAHGYGAALAHGYGALGHGAVAYGAHGLGHY</sequence>
<dbReference type="RefSeq" id="XP_026488156.1">
    <property type="nucleotide sequence ID" value="XM_026632371.2"/>
</dbReference>
<keyword evidence="1 3" id="KW-0193">Cuticle</keyword>
<dbReference type="PANTHER" id="PTHR12236">
    <property type="entry name" value="STRUCTURAL CONTITUENT OF CUTICLE"/>
    <property type="match status" value="1"/>
</dbReference>
<gene>
    <name evidence="6" type="primary">LOC113394906</name>
</gene>
<feature type="signal peptide" evidence="4">
    <location>
        <begin position="1"/>
        <end position="17"/>
    </location>
</feature>
<dbReference type="GO" id="GO:0031012">
    <property type="term" value="C:extracellular matrix"/>
    <property type="evidence" value="ECO:0007669"/>
    <property type="project" value="TreeGrafter"/>
</dbReference>
<accession>A0A8B8HWT3</accession>
<dbReference type="AlphaFoldDB" id="A0A8B8HWT3"/>
<evidence type="ECO:0000313" key="6">
    <source>
        <dbReference type="RefSeq" id="XP_026488156.1"/>
    </source>
</evidence>
<organism evidence="5 6">
    <name type="scientific">Vanessa tameamea</name>
    <name type="common">Kamehameha butterfly</name>
    <dbReference type="NCBI Taxonomy" id="334116"/>
    <lineage>
        <taxon>Eukaryota</taxon>
        <taxon>Metazoa</taxon>
        <taxon>Ecdysozoa</taxon>
        <taxon>Arthropoda</taxon>
        <taxon>Hexapoda</taxon>
        <taxon>Insecta</taxon>
        <taxon>Pterygota</taxon>
        <taxon>Neoptera</taxon>
        <taxon>Endopterygota</taxon>
        <taxon>Lepidoptera</taxon>
        <taxon>Glossata</taxon>
        <taxon>Ditrysia</taxon>
        <taxon>Papilionoidea</taxon>
        <taxon>Nymphalidae</taxon>
        <taxon>Nymphalinae</taxon>
        <taxon>Vanessa</taxon>
    </lineage>
</organism>